<organism evidence="1 2">
    <name type="scientific">Dreissena polymorpha</name>
    <name type="common">Zebra mussel</name>
    <name type="synonym">Mytilus polymorpha</name>
    <dbReference type="NCBI Taxonomy" id="45954"/>
    <lineage>
        <taxon>Eukaryota</taxon>
        <taxon>Metazoa</taxon>
        <taxon>Spiralia</taxon>
        <taxon>Lophotrochozoa</taxon>
        <taxon>Mollusca</taxon>
        <taxon>Bivalvia</taxon>
        <taxon>Autobranchia</taxon>
        <taxon>Heteroconchia</taxon>
        <taxon>Euheterodonta</taxon>
        <taxon>Imparidentia</taxon>
        <taxon>Neoheterodontei</taxon>
        <taxon>Myida</taxon>
        <taxon>Dreissenoidea</taxon>
        <taxon>Dreissenidae</taxon>
        <taxon>Dreissena</taxon>
    </lineage>
</organism>
<evidence type="ECO:0000313" key="1">
    <source>
        <dbReference type="EMBL" id="KAH3897467.1"/>
    </source>
</evidence>
<reference evidence="1" key="2">
    <citation type="submission" date="2020-11" db="EMBL/GenBank/DDBJ databases">
        <authorList>
            <person name="McCartney M.A."/>
            <person name="Auch B."/>
            <person name="Kono T."/>
            <person name="Mallez S."/>
            <person name="Becker A."/>
            <person name="Gohl D.M."/>
            <person name="Silverstein K.A.T."/>
            <person name="Koren S."/>
            <person name="Bechman K.B."/>
            <person name="Herman A."/>
            <person name="Abrahante J.E."/>
            <person name="Garbe J."/>
        </authorList>
    </citation>
    <scope>NUCLEOTIDE SEQUENCE</scope>
    <source>
        <strain evidence="1">Duluth1</strain>
        <tissue evidence="1">Whole animal</tissue>
    </source>
</reference>
<dbReference type="Proteomes" id="UP000828390">
    <property type="component" value="Unassembled WGS sequence"/>
</dbReference>
<keyword evidence="2" id="KW-1185">Reference proteome</keyword>
<proteinExistence type="predicted"/>
<sequence length="72" mass="7997">MSSATPGIIIEETCSDGEEKSFLFAEERMFPLFDTDRPVPILAAGLSAARRDYLRDNVRCILSARGREGFPC</sequence>
<dbReference type="EMBL" id="JAIWYP010000001">
    <property type="protein sequence ID" value="KAH3897467.1"/>
    <property type="molecule type" value="Genomic_DNA"/>
</dbReference>
<evidence type="ECO:0000313" key="2">
    <source>
        <dbReference type="Proteomes" id="UP000828390"/>
    </source>
</evidence>
<protein>
    <submittedName>
        <fullName evidence="1">Uncharacterized protein</fullName>
    </submittedName>
</protein>
<name>A0A9D4SBY1_DREPO</name>
<comment type="caution">
    <text evidence="1">The sequence shown here is derived from an EMBL/GenBank/DDBJ whole genome shotgun (WGS) entry which is preliminary data.</text>
</comment>
<reference evidence="1" key="1">
    <citation type="journal article" date="2019" name="bioRxiv">
        <title>The Genome of the Zebra Mussel, Dreissena polymorpha: A Resource for Invasive Species Research.</title>
        <authorList>
            <person name="McCartney M.A."/>
            <person name="Auch B."/>
            <person name="Kono T."/>
            <person name="Mallez S."/>
            <person name="Zhang Y."/>
            <person name="Obille A."/>
            <person name="Becker A."/>
            <person name="Abrahante J.E."/>
            <person name="Garbe J."/>
            <person name="Badalamenti J.P."/>
            <person name="Herman A."/>
            <person name="Mangelson H."/>
            <person name="Liachko I."/>
            <person name="Sullivan S."/>
            <person name="Sone E.D."/>
            <person name="Koren S."/>
            <person name="Silverstein K.A.T."/>
            <person name="Beckman K.B."/>
            <person name="Gohl D.M."/>
        </authorList>
    </citation>
    <scope>NUCLEOTIDE SEQUENCE</scope>
    <source>
        <strain evidence="1">Duluth1</strain>
        <tissue evidence="1">Whole animal</tissue>
    </source>
</reference>
<gene>
    <name evidence="1" type="ORF">DPMN_021655</name>
</gene>
<accession>A0A9D4SBY1</accession>
<dbReference type="AlphaFoldDB" id="A0A9D4SBY1"/>